<accession>A0A6F8PMM8</accession>
<proteinExistence type="inferred from homology"/>
<evidence type="ECO:0000313" key="4">
    <source>
        <dbReference type="Proteomes" id="UP000501466"/>
    </source>
</evidence>
<dbReference type="EMBL" id="AP021888">
    <property type="protein sequence ID" value="BBP43359.1"/>
    <property type="molecule type" value="Genomic_DNA"/>
</dbReference>
<feature type="signal peptide" evidence="2">
    <location>
        <begin position="1"/>
        <end position="24"/>
    </location>
</feature>
<dbReference type="Proteomes" id="UP000501466">
    <property type="component" value="Chromosome"/>
</dbReference>
<evidence type="ECO:0000256" key="2">
    <source>
        <dbReference type="RuleBase" id="RU363072"/>
    </source>
</evidence>
<feature type="chain" id="PRO_5026378717" evidence="2">
    <location>
        <begin position="25"/>
        <end position="373"/>
    </location>
</feature>
<gene>
    <name evidence="3" type="ORF">THMIRHAT_11050</name>
</gene>
<dbReference type="GO" id="GO:0008643">
    <property type="term" value="P:carbohydrate transport"/>
    <property type="evidence" value="ECO:0007669"/>
    <property type="project" value="InterPro"/>
</dbReference>
<dbReference type="GO" id="GO:0015288">
    <property type="term" value="F:porin activity"/>
    <property type="evidence" value="ECO:0007669"/>
    <property type="project" value="InterPro"/>
</dbReference>
<dbReference type="Pfam" id="PF04966">
    <property type="entry name" value="OprB"/>
    <property type="match status" value="1"/>
</dbReference>
<dbReference type="SUPFAM" id="SSF56935">
    <property type="entry name" value="Porins"/>
    <property type="match status" value="1"/>
</dbReference>
<organism evidence="3 4">
    <name type="scientific">Thiosulfativibrio zosterae</name>
    <dbReference type="NCBI Taxonomy" id="2675053"/>
    <lineage>
        <taxon>Bacteria</taxon>
        <taxon>Pseudomonadati</taxon>
        <taxon>Pseudomonadota</taxon>
        <taxon>Gammaproteobacteria</taxon>
        <taxon>Thiotrichales</taxon>
        <taxon>Piscirickettsiaceae</taxon>
        <taxon>Thiosulfativibrio</taxon>
    </lineage>
</organism>
<dbReference type="KEGG" id="tzo:THMIRHAT_11050"/>
<dbReference type="RefSeq" id="WP_173291173.1">
    <property type="nucleotide sequence ID" value="NZ_AP021888.1"/>
</dbReference>
<keyword evidence="2" id="KW-0732">Signal</keyword>
<dbReference type="Gene3D" id="2.40.160.180">
    <property type="entry name" value="Carbohydrate-selective porin OprB"/>
    <property type="match status" value="1"/>
</dbReference>
<sequence length="373" mass="42346">MLQLVNLRYLISSLVLLNSLNLSAAETPQKNWTYDGVVTVIYQHPSESQISSNATLSGDLNLNFLWHKTRFYAHLEAATTPQAGGAAQVLPQTNADSGSAIDDRNQGRIQLSELYFSHKLTPKTQFTAGLLDATAFMDTSVISNDENLQFISAPLVNNPIIDFPDYALGMVLEQKLQPKYFGRLLISSSHGLADNASRNYSQAFELGKDEKGAFINAELSYQPKAQYFTAGVWTHTAPHESLNDPQNNHLINFGGYLNAYKKIERHSLETRLAYANPEVSTGEWFWSLAYEYKRPNWVLGSGYSWTKASDKMSDSRYQKNAQLLEVYVRHQPFKNFFISPSIQWIENPLYDQNVWQLSNPIWSANIRFSYLFE</sequence>
<dbReference type="AlphaFoldDB" id="A0A6F8PMM8"/>
<keyword evidence="4" id="KW-1185">Reference proteome</keyword>
<name>A0A6F8PMM8_9GAMM</name>
<comment type="similarity">
    <text evidence="1 2">Belongs to the OprB family.</text>
</comment>
<evidence type="ECO:0000256" key="1">
    <source>
        <dbReference type="ARBA" id="ARBA00008769"/>
    </source>
</evidence>
<dbReference type="GO" id="GO:0016020">
    <property type="term" value="C:membrane"/>
    <property type="evidence" value="ECO:0007669"/>
    <property type="project" value="InterPro"/>
</dbReference>
<reference evidence="4" key="1">
    <citation type="submission" date="2019-11" db="EMBL/GenBank/DDBJ databases">
        <title>Isolation and characterization of two novel species in the genus Thiomicrorhabdus.</title>
        <authorList>
            <person name="Mochizuki J."/>
            <person name="Kojima H."/>
            <person name="Fukui M."/>
        </authorList>
    </citation>
    <scope>NUCLEOTIDE SEQUENCE [LARGE SCALE GENOMIC DNA]</scope>
    <source>
        <strain evidence="4">AkT22</strain>
    </source>
</reference>
<evidence type="ECO:0000313" key="3">
    <source>
        <dbReference type="EMBL" id="BBP43359.1"/>
    </source>
</evidence>
<protein>
    <submittedName>
        <fullName evidence="3">Uncharacterized protein</fullName>
    </submittedName>
</protein>
<dbReference type="InterPro" id="IPR007049">
    <property type="entry name" value="Carb-sel_porin_OprB"/>
</dbReference>
<dbReference type="InterPro" id="IPR038673">
    <property type="entry name" value="OprB_sf"/>
</dbReference>